<reference evidence="3" key="1">
    <citation type="submission" date="2017-11" db="EMBL/GenBank/DDBJ databases">
        <authorList>
            <person name="Lima N.C."/>
            <person name="Parody-Merino A.M."/>
            <person name="Battley P.F."/>
            <person name="Fidler A.E."/>
            <person name="Prosdocimi F."/>
        </authorList>
    </citation>
    <scope>NUCLEOTIDE SEQUENCE [LARGE SCALE GENOMIC DNA]</scope>
</reference>
<evidence type="ECO:0000313" key="3">
    <source>
        <dbReference type="Proteomes" id="UP000233556"/>
    </source>
</evidence>
<evidence type="ECO:0000313" key="2">
    <source>
        <dbReference type="EMBL" id="PKU39882.1"/>
    </source>
</evidence>
<dbReference type="AlphaFoldDB" id="A0A2I0U1I2"/>
<feature type="compositionally biased region" description="Polar residues" evidence="1">
    <location>
        <begin position="1"/>
        <end position="10"/>
    </location>
</feature>
<accession>A0A2I0U1I2</accession>
<proteinExistence type="predicted"/>
<gene>
    <name evidence="2" type="ORF">llap_9814</name>
</gene>
<keyword evidence="3" id="KW-1185">Reference proteome</keyword>
<sequence>MQPSRSQCQQLLPVRDGRSGNSHVRCDHGNDLLSLVAEPREEADRLRSIRESEKEIDWWNHALPSLRQKRELPPEKPNPRSRGS</sequence>
<dbReference type="Proteomes" id="UP000233556">
    <property type="component" value="Unassembled WGS sequence"/>
</dbReference>
<feature type="compositionally biased region" description="Basic and acidic residues" evidence="1">
    <location>
        <begin position="68"/>
        <end position="78"/>
    </location>
</feature>
<organism evidence="2 3">
    <name type="scientific">Limosa lapponica baueri</name>
    <dbReference type="NCBI Taxonomy" id="1758121"/>
    <lineage>
        <taxon>Eukaryota</taxon>
        <taxon>Metazoa</taxon>
        <taxon>Chordata</taxon>
        <taxon>Craniata</taxon>
        <taxon>Vertebrata</taxon>
        <taxon>Euteleostomi</taxon>
        <taxon>Archelosauria</taxon>
        <taxon>Archosauria</taxon>
        <taxon>Dinosauria</taxon>
        <taxon>Saurischia</taxon>
        <taxon>Theropoda</taxon>
        <taxon>Coelurosauria</taxon>
        <taxon>Aves</taxon>
        <taxon>Neognathae</taxon>
        <taxon>Neoaves</taxon>
        <taxon>Charadriiformes</taxon>
        <taxon>Scolopacidae</taxon>
        <taxon>Limosa</taxon>
    </lineage>
</organism>
<name>A0A2I0U1I2_LIMLA</name>
<dbReference type="EMBL" id="KZ506388">
    <property type="protein sequence ID" value="PKU39882.1"/>
    <property type="molecule type" value="Genomic_DNA"/>
</dbReference>
<feature type="region of interest" description="Disordered" evidence="1">
    <location>
        <begin position="1"/>
        <end position="25"/>
    </location>
</feature>
<reference evidence="3" key="2">
    <citation type="submission" date="2017-12" db="EMBL/GenBank/DDBJ databases">
        <title>Genome sequence of the Bar-tailed Godwit (Limosa lapponica baueri).</title>
        <authorList>
            <person name="Lima N.C.B."/>
            <person name="Parody-Merino A.M."/>
            <person name="Battley P.F."/>
            <person name="Fidler A.E."/>
            <person name="Prosdocimi F."/>
        </authorList>
    </citation>
    <scope>NUCLEOTIDE SEQUENCE [LARGE SCALE GENOMIC DNA]</scope>
</reference>
<feature type="region of interest" description="Disordered" evidence="1">
    <location>
        <begin position="63"/>
        <end position="84"/>
    </location>
</feature>
<evidence type="ECO:0000256" key="1">
    <source>
        <dbReference type="SAM" id="MobiDB-lite"/>
    </source>
</evidence>
<protein>
    <submittedName>
        <fullName evidence="2">Zinc finger and btb domain-containing protein 49-like</fullName>
    </submittedName>
</protein>